<evidence type="ECO:0000259" key="6">
    <source>
        <dbReference type="Pfam" id="PF00884"/>
    </source>
</evidence>
<sequence>FVNSPICCPSRSTILTGKYAHNTGVVNNSIDGNCSSESWQKYHEPFSVAALLKNEKDYVTFYAGKYLNQKHWIVDMPPTHLPANITILDNIQKHRLQSLLAVDEMMEKVVKKLEQLNLLENTYILFTSDNGFHIGQFTQPWDKRQPYDTDIRVPLFVSGPNIPRKNVESYPVSSVDLAPTILDLAGVNIPQYMDGKSFKKVLFSTNQAIFKKHLFVEYWGEGQKATVDTSCPWSYDGNVAVSPSCTSKTTPTRTK</sequence>
<keyword evidence="8" id="KW-1185">Reference proteome</keyword>
<organism evidence="7 8">
    <name type="scientific">Rhamnusium bicolor</name>
    <dbReference type="NCBI Taxonomy" id="1586634"/>
    <lineage>
        <taxon>Eukaryota</taxon>
        <taxon>Metazoa</taxon>
        <taxon>Ecdysozoa</taxon>
        <taxon>Arthropoda</taxon>
        <taxon>Hexapoda</taxon>
        <taxon>Insecta</taxon>
        <taxon>Pterygota</taxon>
        <taxon>Neoptera</taxon>
        <taxon>Endopterygota</taxon>
        <taxon>Coleoptera</taxon>
        <taxon>Polyphaga</taxon>
        <taxon>Cucujiformia</taxon>
        <taxon>Chrysomeloidea</taxon>
        <taxon>Cerambycidae</taxon>
        <taxon>Lepturinae</taxon>
        <taxon>Rhagiini</taxon>
        <taxon>Rhamnusium</taxon>
    </lineage>
</organism>
<evidence type="ECO:0000256" key="1">
    <source>
        <dbReference type="ARBA" id="ARBA00001913"/>
    </source>
</evidence>
<feature type="domain" description="Sulfatase N-terminal" evidence="6">
    <location>
        <begin position="2"/>
        <end position="69"/>
    </location>
</feature>
<dbReference type="GO" id="GO:0008449">
    <property type="term" value="F:N-acetylglucosamine-6-sulfatase activity"/>
    <property type="evidence" value="ECO:0007669"/>
    <property type="project" value="TreeGrafter"/>
</dbReference>
<feature type="domain" description="Sulfatase N-terminal" evidence="6">
    <location>
        <begin position="94"/>
        <end position="187"/>
    </location>
</feature>
<dbReference type="InterPro" id="IPR017850">
    <property type="entry name" value="Alkaline_phosphatase_core_sf"/>
</dbReference>
<evidence type="ECO:0000256" key="4">
    <source>
        <dbReference type="ARBA" id="ARBA00022801"/>
    </source>
</evidence>
<evidence type="ECO:0000256" key="3">
    <source>
        <dbReference type="ARBA" id="ARBA00022729"/>
    </source>
</evidence>
<comment type="cofactor">
    <cofactor evidence="1">
        <name>Ca(2+)</name>
        <dbReference type="ChEBI" id="CHEBI:29108"/>
    </cofactor>
</comment>
<protein>
    <recommendedName>
        <fullName evidence="6">Sulfatase N-terminal domain-containing protein</fullName>
    </recommendedName>
</protein>
<dbReference type="Gene3D" id="3.40.720.10">
    <property type="entry name" value="Alkaline Phosphatase, subunit A"/>
    <property type="match status" value="2"/>
</dbReference>
<dbReference type="InterPro" id="IPR024607">
    <property type="entry name" value="Sulfatase_CS"/>
</dbReference>
<comment type="similarity">
    <text evidence="2">Belongs to the sulfatase family.</text>
</comment>
<keyword evidence="4" id="KW-0378">Hydrolase</keyword>
<comment type="caution">
    <text evidence="7">The sequence shown here is derived from an EMBL/GenBank/DDBJ whole genome shotgun (WGS) entry which is preliminary data.</text>
</comment>
<dbReference type="PANTHER" id="PTHR43108">
    <property type="entry name" value="N-ACETYLGLUCOSAMINE-6-SULFATASE FAMILY MEMBER"/>
    <property type="match status" value="1"/>
</dbReference>
<dbReference type="Proteomes" id="UP001162156">
    <property type="component" value="Unassembled WGS sequence"/>
</dbReference>
<accession>A0AAV8YP52</accession>
<keyword evidence="5" id="KW-0325">Glycoprotein</keyword>
<proteinExistence type="inferred from homology"/>
<reference evidence="7" key="1">
    <citation type="journal article" date="2023" name="Insect Mol. Biol.">
        <title>Genome sequencing provides insights into the evolution of gene families encoding plant cell wall-degrading enzymes in longhorned beetles.</title>
        <authorList>
            <person name="Shin N.R."/>
            <person name="Okamura Y."/>
            <person name="Kirsch R."/>
            <person name="Pauchet Y."/>
        </authorList>
    </citation>
    <scope>NUCLEOTIDE SEQUENCE</scope>
    <source>
        <strain evidence="7">RBIC_L_NR</strain>
    </source>
</reference>
<evidence type="ECO:0000256" key="2">
    <source>
        <dbReference type="ARBA" id="ARBA00008779"/>
    </source>
</evidence>
<gene>
    <name evidence="7" type="ORF">NQ314_007300</name>
</gene>
<evidence type="ECO:0000256" key="5">
    <source>
        <dbReference type="ARBA" id="ARBA00023180"/>
    </source>
</evidence>
<dbReference type="Pfam" id="PF00884">
    <property type="entry name" value="Sulfatase"/>
    <property type="match status" value="2"/>
</dbReference>
<evidence type="ECO:0000313" key="8">
    <source>
        <dbReference type="Proteomes" id="UP001162156"/>
    </source>
</evidence>
<keyword evidence="3" id="KW-0732">Signal</keyword>
<dbReference type="AlphaFoldDB" id="A0AAV8YP52"/>
<dbReference type="InterPro" id="IPR000917">
    <property type="entry name" value="Sulfatase_N"/>
</dbReference>
<dbReference type="GO" id="GO:0005539">
    <property type="term" value="F:glycosaminoglycan binding"/>
    <property type="evidence" value="ECO:0007669"/>
    <property type="project" value="TreeGrafter"/>
</dbReference>
<dbReference type="SUPFAM" id="SSF53649">
    <property type="entry name" value="Alkaline phosphatase-like"/>
    <property type="match status" value="1"/>
</dbReference>
<evidence type="ECO:0000313" key="7">
    <source>
        <dbReference type="EMBL" id="KAJ8953692.1"/>
    </source>
</evidence>
<feature type="non-terminal residue" evidence="7">
    <location>
        <position position="1"/>
    </location>
</feature>
<dbReference type="PROSITE" id="PS00523">
    <property type="entry name" value="SULFATASE_1"/>
    <property type="match status" value="1"/>
</dbReference>
<dbReference type="PANTHER" id="PTHR43108:SF8">
    <property type="entry name" value="SD21168P"/>
    <property type="match status" value="1"/>
</dbReference>
<name>A0AAV8YP52_9CUCU</name>
<dbReference type="EMBL" id="JANEYF010001958">
    <property type="protein sequence ID" value="KAJ8953692.1"/>
    <property type="molecule type" value="Genomic_DNA"/>
</dbReference>